<dbReference type="PROSITE" id="PS50089">
    <property type="entry name" value="ZF_RING_2"/>
    <property type="match status" value="1"/>
</dbReference>
<dbReference type="RefSeq" id="XP_067758002.1">
    <property type="nucleotide sequence ID" value="XM_067902585.1"/>
</dbReference>
<protein>
    <recommendedName>
        <fullName evidence="2">RING-type domain-containing protein</fullName>
    </recommendedName>
</protein>
<organism evidence="3 4">
    <name type="scientific">Porcisia hertigi</name>
    <dbReference type="NCBI Taxonomy" id="2761500"/>
    <lineage>
        <taxon>Eukaryota</taxon>
        <taxon>Discoba</taxon>
        <taxon>Euglenozoa</taxon>
        <taxon>Kinetoplastea</taxon>
        <taxon>Metakinetoplastina</taxon>
        <taxon>Trypanosomatida</taxon>
        <taxon>Trypanosomatidae</taxon>
        <taxon>Leishmaniinae</taxon>
        <taxon>Porcisia</taxon>
    </lineage>
</organism>
<dbReference type="PANTHER" id="PTHR22696:SF1">
    <property type="entry name" value="E3 UBIQUITIN-PROTEIN LIGASE RNF26"/>
    <property type="match status" value="1"/>
</dbReference>
<comment type="caution">
    <text evidence="3">The sequence shown here is derived from an EMBL/GenBank/DDBJ whole genome shotgun (WGS) entry which is preliminary data.</text>
</comment>
<dbReference type="OrthoDB" id="271225at2759"/>
<dbReference type="Pfam" id="PF13920">
    <property type="entry name" value="zf-C3HC4_3"/>
    <property type="match status" value="1"/>
</dbReference>
<dbReference type="Gene3D" id="3.30.40.10">
    <property type="entry name" value="Zinc/RING finger domain, C3HC4 (zinc finger)"/>
    <property type="match status" value="1"/>
</dbReference>
<dbReference type="PANTHER" id="PTHR22696">
    <property type="entry name" value="E3 UBIQUITIN-PROTEIN LIGASE RNF26"/>
    <property type="match status" value="1"/>
</dbReference>
<proteinExistence type="predicted"/>
<evidence type="ECO:0000259" key="2">
    <source>
        <dbReference type="PROSITE" id="PS50089"/>
    </source>
</evidence>
<gene>
    <name evidence="3" type="ORF">JKF63_06636</name>
</gene>
<sequence>MSGLELIALLPFGIAGWKLFQKLGHQQSLIEQHEMTINSQREMLEFIVRTDRTSALMSRLSIAAAAGTVALACTVTYKGWAHLKSTTVRPPPNYEPTKASFDAEQCVICLENCKDTVFQPCRHLCTCWTCASRIENGACPTCRAPIEAMQFVYQQ</sequence>
<evidence type="ECO:0000313" key="3">
    <source>
        <dbReference type="EMBL" id="KAG5507687.1"/>
    </source>
</evidence>
<keyword evidence="1" id="KW-0863">Zinc-finger</keyword>
<dbReference type="GO" id="GO:0008270">
    <property type="term" value="F:zinc ion binding"/>
    <property type="evidence" value="ECO:0007669"/>
    <property type="project" value="UniProtKB-KW"/>
</dbReference>
<accession>A0A836HXQ5</accession>
<dbReference type="GO" id="GO:0016567">
    <property type="term" value="P:protein ubiquitination"/>
    <property type="evidence" value="ECO:0007669"/>
    <property type="project" value="TreeGrafter"/>
</dbReference>
<dbReference type="GeneID" id="94292662"/>
<evidence type="ECO:0000256" key="1">
    <source>
        <dbReference type="PROSITE-ProRule" id="PRU00175"/>
    </source>
</evidence>
<dbReference type="InterPro" id="IPR013083">
    <property type="entry name" value="Znf_RING/FYVE/PHD"/>
</dbReference>
<keyword evidence="1" id="KW-0862">Zinc</keyword>
<keyword evidence="4" id="KW-1185">Reference proteome</keyword>
<dbReference type="AlphaFoldDB" id="A0A836HXQ5"/>
<evidence type="ECO:0000313" key="4">
    <source>
        <dbReference type="Proteomes" id="UP000674318"/>
    </source>
</evidence>
<dbReference type="GO" id="GO:0006511">
    <property type="term" value="P:ubiquitin-dependent protein catabolic process"/>
    <property type="evidence" value="ECO:0007669"/>
    <property type="project" value="TreeGrafter"/>
</dbReference>
<reference evidence="3 4" key="1">
    <citation type="submission" date="2021-02" db="EMBL/GenBank/DDBJ databases">
        <title>Porcisia hertigi Genome sequencing and assembly.</title>
        <authorList>
            <person name="Almutairi H."/>
            <person name="Gatherer D."/>
        </authorList>
    </citation>
    <scope>NUCLEOTIDE SEQUENCE [LARGE SCALE GENOMIC DNA]</scope>
    <source>
        <strain evidence="3 4">C119</strain>
    </source>
</reference>
<dbReference type="GO" id="GO:0061630">
    <property type="term" value="F:ubiquitin protein ligase activity"/>
    <property type="evidence" value="ECO:0007669"/>
    <property type="project" value="TreeGrafter"/>
</dbReference>
<dbReference type="Proteomes" id="UP000674318">
    <property type="component" value="Unassembled WGS sequence"/>
</dbReference>
<dbReference type="EMBL" id="JAFJZO010000018">
    <property type="protein sequence ID" value="KAG5507687.1"/>
    <property type="molecule type" value="Genomic_DNA"/>
</dbReference>
<dbReference type="InterPro" id="IPR001841">
    <property type="entry name" value="Znf_RING"/>
</dbReference>
<keyword evidence="1" id="KW-0479">Metal-binding</keyword>
<feature type="domain" description="RING-type" evidence="2">
    <location>
        <begin position="106"/>
        <end position="143"/>
    </location>
</feature>
<dbReference type="KEGG" id="phet:94292662"/>
<name>A0A836HXQ5_9TRYP</name>
<dbReference type="SUPFAM" id="SSF57850">
    <property type="entry name" value="RING/U-box"/>
    <property type="match status" value="1"/>
</dbReference>